<dbReference type="GO" id="GO:0003700">
    <property type="term" value="F:DNA-binding transcription factor activity"/>
    <property type="evidence" value="ECO:0007669"/>
    <property type="project" value="InterPro"/>
</dbReference>
<gene>
    <name evidence="2" type="ORF">AELLOGFF_05039</name>
</gene>
<keyword evidence="3" id="KW-1185">Reference proteome</keyword>
<dbReference type="RefSeq" id="WP_159232761.1">
    <property type="nucleotide sequence ID" value="NZ_CACSIP010000028.1"/>
</dbReference>
<name>A0A5S9R163_MYCVN</name>
<dbReference type="PANTHER" id="PTHR33164">
    <property type="entry name" value="TRANSCRIPTIONAL REGULATOR, MARR FAMILY"/>
    <property type="match status" value="1"/>
</dbReference>
<dbReference type="EMBL" id="CACSIP010000028">
    <property type="protein sequence ID" value="CAA0127011.1"/>
    <property type="molecule type" value="Genomic_DNA"/>
</dbReference>
<dbReference type="Gene3D" id="1.10.10.10">
    <property type="entry name" value="Winged helix-like DNA-binding domain superfamily/Winged helix DNA-binding domain"/>
    <property type="match status" value="1"/>
</dbReference>
<dbReference type="InterPro" id="IPR000835">
    <property type="entry name" value="HTH_MarR-typ"/>
</dbReference>
<dbReference type="Proteomes" id="UP000430146">
    <property type="component" value="Unassembled WGS sequence"/>
</dbReference>
<evidence type="ECO:0000313" key="3">
    <source>
        <dbReference type="Proteomes" id="UP000430146"/>
    </source>
</evidence>
<organism evidence="2 3">
    <name type="scientific">Mycolicibacterium vanbaalenii</name>
    <name type="common">Mycobacterium vanbaalenii</name>
    <dbReference type="NCBI Taxonomy" id="110539"/>
    <lineage>
        <taxon>Bacteria</taxon>
        <taxon>Bacillati</taxon>
        <taxon>Actinomycetota</taxon>
        <taxon>Actinomycetes</taxon>
        <taxon>Mycobacteriales</taxon>
        <taxon>Mycobacteriaceae</taxon>
        <taxon>Mycolicibacterium</taxon>
    </lineage>
</organism>
<dbReference type="OrthoDB" id="4720977at2"/>
<proteinExistence type="predicted"/>
<evidence type="ECO:0000313" key="2">
    <source>
        <dbReference type="EMBL" id="CAA0127011.1"/>
    </source>
</evidence>
<accession>A0A5S9R163</accession>
<dbReference type="SUPFAM" id="SSF46785">
    <property type="entry name" value="Winged helix' DNA-binding domain"/>
    <property type="match status" value="1"/>
</dbReference>
<sequence>MCYAYIVTQARYDRLDDLLTRIHLARQRPAWRRRLLDGADSVTNVSTLRVLRAVEECQRSGAGASIRDVAEFMAVEQSTASRTVAASVAAGLLTKTSAPDDQRRCALVLTDVGRKALATVTDRRRDLVAETIADWPDTDVDTLVGLLDRLTERFEGAGTE</sequence>
<protein>
    <recommendedName>
        <fullName evidence="1">HTH marR-type domain-containing protein</fullName>
    </recommendedName>
</protein>
<dbReference type="GO" id="GO:0006950">
    <property type="term" value="P:response to stress"/>
    <property type="evidence" value="ECO:0007669"/>
    <property type="project" value="TreeGrafter"/>
</dbReference>
<dbReference type="InterPro" id="IPR039422">
    <property type="entry name" value="MarR/SlyA-like"/>
</dbReference>
<reference evidence="2 3" key="1">
    <citation type="submission" date="2019-11" db="EMBL/GenBank/DDBJ databases">
        <authorList>
            <person name="Holert J."/>
        </authorList>
    </citation>
    <scope>NUCLEOTIDE SEQUENCE [LARGE SCALE GENOMIC DNA]</scope>
    <source>
        <strain evidence="2">BC8_1</strain>
    </source>
</reference>
<dbReference type="PROSITE" id="PS50995">
    <property type="entry name" value="HTH_MARR_2"/>
    <property type="match status" value="1"/>
</dbReference>
<dbReference type="PANTHER" id="PTHR33164:SF57">
    <property type="entry name" value="MARR-FAMILY TRANSCRIPTIONAL REGULATOR"/>
    <property type="match status" value="1"/>
</dbReference>
<evidence type="ECO:0000259" key="1">
    <source>
        <dbReference type="PROSITE" id="PS50995"/>
    </source>
</evidence>
<feature type="domain" description="HTH marR-type" evidence="1">
    <location>
        <begin position="12"/>
        <end position="152"/>
    </location>
</feature>
<dbReference type="AlphaFoldDB" id="A0A5S9R163"/>
<dbReference type="InterPro" id="IPR036390">
    <property type="entry name" value="WH_DNA-bd_sf"/>
</dbReference>
<dbReference type="Pfam" id="PF12802">
    <property type="entry name" value="MarR_2"/>
    <property type="match status" value="1"/>
</dbReference>
<dbReference type="InterPro" id="IPR036388">
    <property type="entry name" value="WH-like_DNA-bd_sf"/>
</dbReference>